<dbReference type="InterPro" id="IPR053250">
    <property type="entry name" value="Glycosyltransferase_77"/>
</dbReference>
<dbReference type="KEGG" id="ehx:EMIHUDRAFT_457496"/>
<name>A0A0D3JQ65_EMIH1</name>
<dbReference type="Proteomes" id="UP000013827">
    <property type="component" value="Unassembled WGS sequence"/>
</dbReference>
<dbReference type="GO" id="GO:0052636">
    <property type="term" value="F:arabinosyltransferase activity"/>
    <property type="evidence" value="ECO:0007669"/>
    <property type="project" value="TreeGrafter"/>
</dbReference>
<dbReference type="GeneID" id="17271195"/>
<dbReference type="PANTHER" id="PTHR46936:SF1">
    <property type="entry name" value="ARABINOSYLTRANSFERASE XEG113"/>
    <property type="match status" value="1"/>
</dbReference>
<proteinExistence type="predicted"/>
<dbReference type="AlphaFoldDB" id="A0A0D3JQ65"/>
<protein>
    <recommendedName>
        <fullName evidence="1">Nucleotide-diphospho-sugar transferase domain-containing protein</fullName>
    </recommendedName>
</protein>
<dbReference type="PANTHER" id="PTHR46936">
    <property type="entry name" value="ARABINOSYLTRANSFERASE XEG113"/>
    <property type="match status" value="1"/>
</dbReference>
<dbReference type="HOGENOM" id="CLU_024474_0_0_1"/>
<dbReference type="Pfam" id="PF03407">
    <property type="entry name" value="Nucleotid_trans"/>
    <property type="match status" value="1"/>
</dbReference>
<evidence type="ECO:0000259" key="1">
    <source>
        <dbReference type="Pfam" id="PF03407"/>
    </source>
</evidence>
<evidence type="ECO:0000313" key="2">
    <source>
        <dbReference type="EnsemblProtists" id="EOD25650"/>
    </source>
</evidence>
<dbReference type="RefSeq" id="XP_005778079.1">
    <property type="nucleotide sequence ID" value="XM_005778022.1"/>
</dbReference>
<reference evidence="2" key="2">
    <citation type="submission" date="2024-10" db="UniProtKB">
        <authorList>
            <consortium name="EnsemblProtists"/>
        </authorList>
    </citation>
    <scope>IDENTIFICATION</scope>
</reference>
<dbReference type="InterPro" id="IPR005069">
    <property type="entry name" value="Nucl-diP-sugar_transferase"/>
</dbReference>
<feature type="domain" description="Nucleotide-diphospho-sugar transferase" evidence="1">
    <location>
        <begin position="148"/>
        <end position="363"/>
    </location>
</feature>
<reference evidence="3" key="1">
    <citation type="journal article" date="2013" name="Nature">
        <title>Pan genome of the phytoplankton Emiliania underpins its global distribution.</title>
        <authorList>
            <person name="Read B.A."/>
            <person name="Kegel J."/>
            <person name="Klute M.J."/>
            <person name="Kuo A."/>
            <person name="Lefebvre S.C."/>
            <person name="Maumus F."/>
            <person name="Mayer C."/>
            <person name="Miller J."/>
            <person name="Monier A."/>
            <person name="Salamov A."/>
            <person name="Young J."/>
            <person name="Aguilar M."/>
            <person name="Claverie J.M."/>
            <person name="Frickenhaus S."/>
            <person name="Gonzalez K."/>
            <person name="Herman E.K."/>
            <person name="Lin Y.C."/>
            <person name="Napier J."/>
            <person name="Ogata H."/>
            <person name="Sarno A.F."/>
            <person name="Shmutz J."/>
            <person name="Schroeder D."/>
            <person name="de Vargas C."/>
            <person name="Verret F."/>
            <person name="von Dassow P."/>
            <person name="Valentin K."/>
            <person name="Van de Peer Y."/>
            <person name="Wheeler G."/>
            <person name="Dacks J.B."/>
            <person name="Delwiche C.F."/>
            <person name="Dyhrman S.T."/>
            <person name="Glockner G."/>
            <person name="John U."/>
            <person name="Richards T."/>
            <person name="Worden A.Z."/>
            <person name="Zhang X."/>
            <person name="Grigoriev I.V."/>
            <person name="Allen A.E."/>
            <person name="Bidle K."/>
            <person name="Borodovsky M."/>
            <person name="Bowler C."/>
            <person name="Brownlee C."/>
            <person name="Cock J.M."/>
            <person name="Elias M."/>
            <person name="Gladyshev V.N."/>
            <person name="Groth M."/>
            <person name="Guda C."/>
            <person name="Hadaegh A."/>
            <person name="Iglesias-Rodriguez M.D."/>
            <person name="Jenkins J."/>
            <person name="Jones B.M."/>
            <person name="Lawson T."/>
            <person name="Leese F."/>
            <person name="Lindquist E."/>
            <person name="Lobanov A."/>
            <person name="Lomsadze A."/>
            <person name="Malik S.B."/>
            <person name="Marsh M.E."/>
            <person name="Mackinder L."/>
            <person name="Mock T."/>
            <person name="Mueller-Roeber B."/>
            <person name="Pagarete A."/>
            <person name="Parker M."/>
            <person name="Probert I."/>
            <person name="Quesneville H."/>
            <person name="Raines C."/>
            <person name="Rensing S.A."/>
            <person name="Riano-Pachon D.M."/>
            <person name="Richier S."/>
            <person name="Rokitta S."/>
            <person name="Shiraiwa Y."/>
            <person name="Soanes D.M."/>
            <person name="van der Giezen M."/>
            <person name="Wahlund T.M."/>
            <person name="Williams B."/>
            <person name="Wilson W."/>
            <person name="Wolfe G."/>
            <person name="Wurch L.L."/>
        </authorList>
    </citation>
    <scope>NUCLEOTIDE SEQUENCE</scope>
</reference>
<evidence type="ECO:0000313" key="3">
    <source>
        <dbReference type="Proteomes" id="UP000013827"/>
    </source>
</evidence>
<dbReference type="PaxDb" id="2903-EOD25650"/>
<sequence>MDDTENNYALRGYKETRSLEAGPGGGDTRWLEVDQAEKAFCGWDTRMPGNAERQASFVRAADALLAVAGGGAAAMHHCTHYRGGQGEVLQFTNLGQSCERHEVLASRERLPAEVQALPAGSDLMVTFATGSVSTMARNWARTTRAAGVDAILIGALDGEMMEACGAHKLPCILIEGGDVSAALKQRATGNVRSDPKLYPKMSVLKVGFYRELLSFGYNVWACDADAVFMHDPRPLMAERNYALADIAIATDCIDIPLDSRSPLMHCDFNTGLVYLRSKPNTIEFAELWRETVANAKEHRIRDQAAFNMLTKVRPPTPLSIEGSRVERLFSVTAGADGADFRLAHAHTLPGAPSPMSVHMTYQFAEGHSFAYGKRQRLREHGLWLVDPDEYFNGKYVTASAEHATLPRKEMGERVDSRDAVKYHLEEARHRTNVIRALLGIGKALGREVILPRMLCYCDFMWKESRAAAASGLPFTAIHRHPHDSQEMRNCRVGGAETMRLPFDCPMDHVLNTPSFFGDFHKNGTEGRTALGVGVREPNFLLNPRVPAAVRESVAKAALGKGLNDAQISQALAPHAAASIIEIDDVVGTFCGFADGAANREFAERTKQMLTYKRTPFCMMEGSDNAPLFSQCCSPRKPGDKFFPCIHGFDDPDPLPACAAGR</sequence>
<organism evidence="2 3">
    <name type="scientific">Emiliania huxleyi (strain CCMP1516)</name>
    <dbReference type="NCBI Taxonomy" id="280463"/>
    <lineage>
        <taxon>Eukaryota</taxon>
        <taxon>Haptista</taxon>
        <taxon>Haptophyta</taxon>
        <taxon>Prymnesiophyceae</taxon>
        <taxon>Isochrysidales</taxon>
        <taxon>Noelaerhabdaceae</taxon>
        <taxon>Emiliania</taxon>
    </lineage>
</organism>
<dbReference type="eggNOG" id="ENOG502SJQR">
    <property type="taxonomic scope" value="Eukaryota"/>
</dbReference>
<dbReference type="EnsemblProtists" id="EOD25650">
    <property type="protein sequence ID" value="EOD25650"/>
    <property type="gene ID" value="EMIHUDRAFT_457496"/>
</dbReference>
<dbReference type="GO" id="GO:0005794">
    <property type="term" value="C:Golgi apparatus"/>
    <property type="evidence" value="ECO:0007669"/>
    <property type="project" value="TreeGrafter"/>
</dbReference>
<accession>A0A0D3JQ65</accession>
<keyword evidence="3" id="KW-1185">Reference proteome</keyword>